<dbReference type="InterPro" id="IPR007219">
    <property type="entry name" value="XnlR_reg_dom"/>
</dbReference>
<gene>
    <name evidence="10" type="ORF">ACLA_015040</name>
</gene>
<dbReference type="GO" id="GO:0008270">
    <property type="term" value="F:zinc ion binding"/>
    <property type="evidence" value="ECO:0007669"/>
    <property type="project" value="InterPro"/>
</dbReference>
<comment type="subcellular location">
    <subcellularLocation>
        <location evidence="1">Nucleus</location>
    </subcellularLocation>
</comment>
<reference evidence="10 11" key="1">
    <citation type="journal article" date="2008" name="PLoS Genet.">
        <title>Genomic islands in the pathogenic filamentous fungus Aspergillus fumigatus.</title>
        <authorList>
            <person name="Fedorova N.D."/>
            <person name="Khaldi N."/>
            <person name="Joardar V.S."/>
            <person name="Maiti R."/>
            <person name="Amedeo P."/>
            <person name="Anderson M.J."/>
            <person name="Crabtree J."/>
            <person name="Silva J.C."/>
            <person name="Badger J.H."/>
            <person name="Albarraq A."/>
            <person name="Angiuoli S."/>
            <person name="Bussey H."/>
            <person name="Bowyer P."/>
            <person name="Cotty P.J."/>
            <person name="Dyer P.S."/>
            <person name="Egan A."/>
            <person name="Galens K."/>
            <person name="Fraser-Liggett C.M."/>
            <person name="Haas B.J."/>
            <person name="Inman J.M."/>
            <person name="Kent R."/>
            <person name="Lemieux S."/>
            <person name="Malavazi I."/>
            <person name="Orvis J."/>
            <person name="Roemer T."/>
            <person name="Ronning C.M."/>
            <person name="Sundaram J.P."/>
            <person name="Sutton G."/>
            <person name="Turner G."/>
            <person name="Venter J.C."/>
            <person name="White O.R."/>
            <person name="Whitty B.R."/>
            <person name="Youngman P."/>
            <person name="Wolfe K.H."/>
            <person name="Goldman G.H."/>
            <person name="Wortman J.R."/>
            <person name="Jiang B."/>
            <person name="Denning D.W."/>
            <person name="Nierman W.C."/>
        </authorList>
    </citation>
    <scope>NUCLEOTIDE SEQUENCE [LARGE SCALE GENOMIC DNA]</scope>
    <source>
        <strain evidence="11">ATCC 1007 / CBS 513.65 / DSM 816 / NCTC 3887 / NRRL 1</strain>
    </source>
</reference>
<feature type="region of interest" description="Disordered" evidence="8">
    <location>
        <begin position="663"/>
        <end position="727"/>
    </location>
</feature>
<dbReference type="AlphaFoldDB" id="A1CBE8"/>
<proteinExistence type="predicted"/>
<keyword evidence="4" id="KW-0805">Transcription regulation</keyword>
<dbReference type="InterPro" id="IPR001138">
    <property type="entry name" value="Zn2Cys6_DnaBD"/>
</dbReference>
<evidence type="ECO:0000256" key="1">
    <source>
        <dbReference type="ARBA" id="ARBA00004123"/>
    </source>
</evidence>
<dbReference type="KEGG" id="act:ACLA_015040"/>
<feature type="compositionally biased region" description="Polar residues" evidence="8">
    <location>
        <begin position="667"/>
        <end position="694"/>
    </location>
</feature>
<protein>
    <submittedName>
        <fullName evidence="10">C6 transcription factor (NirA), putative</fullName>
    </submittedName>
</protein>
<dbReference type="GeneID" id="4706322"/>
<dbReference type="Proteomes" id="UP000006701">
    <property type="component" value="Unassembled WGS sequence"/>
</dbReference>
<dbReference type="VEuPathDB" id="FungiDB:ACLA_015040"/>
<dbReference type="OrthoDB" id="2162761at2759"/>
<keyword evidence="3" id="KW-0862">Zinc</keyword>
<keyword evidence="6" id="KW-0804">Transcription</keyword>
<dbReference type="SMART" id="SM00906">
    <property type="entry name" value="Fungal_trans"/>
    <property type="match status" value="1"/>
</dbReference>
<evidence type="ECO:0000256" key="3">
    <source>
        <dbReference type="ARBA" id="ARBA00022833"/>
    </source>
</evidence>
<name>A1CBE8_ASPCL</name>
<dbReference type="GO" id="GO:0000981">
    <property type="term" value="F:DNA-binding transcription factor activity, RNA polymerase II-specific"/>
    <property type="evidence" value="ECO:0007669"/>
    <property type="project" value="InterPro"/>
</dbReference>
<feature type="region of interest" description="Disordered" evidence="8">
    <location>
        <begin position="789"/>
        <end position="810"/>
    </location>
</feature>
<dbReference type="InterPro" id="IPR036864">
    <property type="entry name" value="Zn2-C6_fun-type_DNA-bd_sf"/>
</dbReference>
<feature type="region of interest" description="Disordered" evidence="8">
    <location>
        <begin position="1"/>
        <end position="42"/>
    </location>
</feature>
<dbReference type="GO" id="GO:0003677">
    <property type="term" value="F:DNA binding"/>
    <property type="evidence" value="ECO:0007669"/>
    <property type="project" value="UniProtKB-KW"/>
</dbReference>
<dbReference type="STRING" id="344612.A1CBE8"/>
<dbReference type="OMA" id="YIAHTAC"/>
<evidence type="ECO:0000256" key="8">
    <source>
        <dbReference type="SAM" id="MobiDB-lite"/>
    </source>
</evidence>
<evidence type="ECO:0000256" key="6">
    <source>
        <dbReference type="ARBA" id="ARBA00023163"/>
    </source>
</evidence>
<dbReference type="RefSeq" id="XP_001274492.1">
    <property type="nucleotide sequence ID" value="XM_001274491.1"/>
</dbReference>
<evidence type="ECO:0000313" key="11">
    <source>
        <dbReference type="Proteomes" id="UP000006701"/>
    </source>
</evidence>
<dbReference type="PANTHER" id="PTHR31313:SF81">
    <property type="entry name" value="TY1 ENHANCER ACTIVATOR"/>
    <property type="match status" value="1"/>
</dbReference>
<feature type="domain" description="Xylanolytic transcriptional activator regulatory" evidence="9">
    <location>
        <begin position="353"/>
        <end position="429"/>
    </location>
</feature>
<dbReference type="Gene3D" id="4.10.240.10">
    <property type="entry name" value="Zn(2)-C6 fungal-type DNA-binding domain"/>
    <property type="match status" value="1"/>
</dbReference>
<feature type="region of interest" description="Disordered" evidence="8">
    <location>
        <begin position="858"/>
        <end position="899"/>
    </location>
</feature>
<dbReference type="CDD" id="cd12148">
    <property type="entry name" value="fungal_TF_MHR"/>
    <property type="match status" value="1"/>
</dbReference>
<keyword evidence="11" id="KW-1185">Reference proteome</keyword>
<feature type="compositionally biased region" description="Polar residues" evidence="8">
    <location>
        <begin position="882"/>
        <end position="897"/>
    </location>
</feature>
<evidence type="ECO:0000313" key="10">
    <source>
        <dbReference type="EMBL" id="EAW13066.1"/>
    </source>
</evidence>
<evidence type="ECO:0000256" key="7">
    <source>
        <dbReference type="ARBA" id="ARBA00023242"/>
    </source>
</evidence>
<keyword evidence="2" id="KW-0479">Metal-binding</keyword>
<dbReference type="EMBL" id="DS027049">
    <property type="protein sequence ID" value="EAW13066.1"/>
    <property type="molecule type" value="Genomic_DNA"/>
</dbReference>
<feature type="compositionally biased region" description="Polar residues" evidence="8">
    <location>
        <begin position="702"/>
        <end position="727"/>
    </location>
</feature>
<evidence type="ECO:0000256" key="5">
    <source>
        <dbReference type="ARBA" id="ARBA00023125"/>
    </source>
</evidence>
<sequence length="909" mass="100949">MDMTTSMEEDATSLSPEPPMKGPRGKASGKAKGVNPESGPASKRRCHACFFPSQLVLSDTAPSFKCDGKLPSCAACSSVYNTPCVYDPNSDHRRKGVYKKDTDALRTKNSTLHTLVQALLNYDEEDAFDLVRQIRSCDSLEDVAQSIESRDKAPPVAEVASNGEDPVFPEDQFVSTLAGKMSELMLDGSRKYIGGTSNLIFLPPGSELNEFDSTLNSQALDLGHEHPVSQWTRVTDDEQLINHLMTMYFTWHYPFFTTFPKDLFYRDYVRGVSSQYCSSLLVNAILALGCHFSSWKGAREDPKNSATAGDHFFKEAKRLVLENDEHVNAKLCTVQALALLSVREAGCGREGKGWVYSGMSFRMALDLGLNLDSSSLGTRKLDDEELDARRITFWGCFIFDKCWSNYLGRQPQLLTSQVCVPKIDILPNEEAELWSPYTDSGPSHDDTQASRIRAVALQIAKVCEISGDLLVFFYDPAPSDKPMTKQAELKRLSEIHTRLEAWKKGLPKELEPRERQLPQVLVMHMFYQLLFIHLYRPFLKYTKSTSPLPQHVSPRKICTQAAGAISKLLRMYKRTYGLKQIVNVAVYIAHTACTIHLLNLPDKNAQRDIIHGLRNLEEMGESWLCARRTLRILDISASKWQVELPHEALSIFERTHAKWGSWGSWDQAGSPSTTDDASPSVSTSIPNYIPSSTGGAPVNFSGDASSQNLTPPTGLPRNQYSTGSSFPTSLSAMRAAQRNFSAQIPRSDAPLPEPTYLRPIPHGYRPMQAAPLAQQDTWYQQAGDGQVPMLNTDNNTPSTTNASPITGFDDSENLVEESHDWWSRNTNAINLGVENWGPGWHPGVAGTGSQLRYETTASNAAQVPVSGDTPRMPEPYRYELSASPNATQEDQSPSISGYNGIVMPETFQQ</sequence>
<feature type="compositionally biased region" description="Polar residues" evidence="8">
    <location>
        <begin position="789"/>
        <end position="804"/>
    </location>
</feature>
<evidence type="ECO:0000256" key="2">
    <source>
        <dbReference type="ARBA" id="ARBA00022723"/>
    </source>
</evidence>
<dbReference type="PANTHER" id="PTHR31313">
    <property type="entry name" value="TY1 ENHANCER ACTIVATOR"/>
    <property type="match status" value="1"/>
</dbReference>
<organism evidence="10 11">
    <name type="scientific">Aspergillus clavatus (strain ATCC 1007 / CBS 513.65 / DSM 816 / NCTC 3887 / NRRL 1 / QM 1276 / 107)</name>
    <dbReference type="NCBI Taxonomy" id="344612"/>
    <lineage>
        <taxon>Eukaryota</taxon>
        <taxon>Fungi</taxon>
        <taxon>Dikarya</taxon>
        <taxon>Ascomycota</taxon>
        <taxon>Pezizomycotina</taxon>
        <taxon>Eurotiomycetes</taxon>
        <taxon>Eurotiomycetidae</taxon>
        <taxon>Eurotiales</taxon>
        <taxon>Aspergillaceae</taxon>
        <taxon>Aspergillus</taxon>
        <taxon>Aspergillus subgen. Fumigati</taxon>
    </lineage>
</organism>
<accession>A1CBE8</accession>
<keyword evidence="7" id="KW-0539">Nucleus</keyword>
<dbReference type="CDD" id="cd00067">
    <property type="entry name" value="GAL4"/>
    <property type="match status" value="1"/>
</dbReference>
<dbReference type="eggNOG" id="ENOG502QW0K">
    <property type="taxonomic scope" value="Eukaryota"/>
</dbReference>
<evidence type="ECO:0000259" key="9">
    <source>
        <dbReference type="SMART" id="SM00906"/>
    </source>
</evidence>
<keyword evidence="5" id="KW-0238">DNA-binding</keyword>
<dbReference type="InterPro" id="IPR051615">
    <property type="entry name" value="Transcr_Regulatory_Elem"/>
</dbReference>
<dbReference type="GO" id="GO:0006351">
    <property type="term" value="P:DNA-templated transcription"/>
    <property type="evidence" value="ECO:0007669"/>
    <property type="project" value="InterPro"/>
</dbReference>
<dbReference type="GO" id="GO:0005634">
    <property type="term" value="C:nucleus"/>
    <property type="evidence" value="ECO:0007669"/>
    <property type="project" value="UniProtKB-SubCell"/>
</dbReference>
<dbReference type="HOGENOM" id="CLU_007003_6_0_1"/>
<dbReference type="Pfam" id="PF04082">
    <property type="entry name" value="Fungal_trans"/>
    <property type="match status" value="1"/>
</dbReference>
<evidence type="ECO:0000256" key="4">
    <source>
        <dbReference type="ARBA" id="ARBA00023015"/>
    </source>
</evidence>